<evidence type="ECO:0000256" key="6">
    <source>
        <dbReference type="ARBA" id="ARBA00023136"/>
    </source>
</evidence>
<proteinExistence type="predicted"/>
<dbReference type="GO" id="GO:0005886">
    <property type="term" value="C:plasma membrane"/>
    <property type="evidence" value="ECO:0007669"/>
    <property type="project" value="UniProtKB-SubCell"/>
</dbReference>
<dbReference type="PANTHER" id="PTHR43266">
    <property type="entry name" value="MACROLIDE-EFFLUX PROTEIN"/>
    <property type="match status" value="1"/>
</dbReference>
<feature type="transmembrane region" description="Helical" evidence="7">
    <location>
        <begin position="191"/>
        <end position="215"/>
    </location>
</feature>
<dbReference type="KEGG" id="pbf:CFX0092_A0523"/>
<dbReference type="InterPro" id="IPR036259">
    <property type="entry name" value="MFS_trans_sf"/>
</dbReference>
<feature type="transmembrane region" description="Helical" evidence="7">
    <location>
        <begin position="378"/>
        <end position="401"/>
    </location>
</feature>
<feature type="transmembrane region" description="Helical" evidence="7">
    <location>
        <begin position="413"/>
        <end position="436"/>
    </location>
</feature>
<keyword evidence="5 7" id="KW-1133">Transmembrane helix</keyword>
<dbReference type="SUPFAM" id="SSF103473">
    <property type="entry name" value="MFS general substrate transporter"/>
    <property type="match status" value="1"/>
</dbReference>
<feature type="transmembrane region" description="Helical" evidence="7">
    <location>
        <begin position="352"/>
        <end position="372"/>
    </location>
</feature>
<dbReference type="Pfam" id="PF07690">
    <property type="entry name" value="MFS_1"/>
    <property type="match status" value="1"/>
</dbReference>
<keyword evidence="6 7" id="KW-0472">Membrane</keyword>
<keyword evidence="9" id="KW-1185">Reference proteome</keyword>
<comment type="subcellular location">
    <subcellularLocation>
        <location evidence="1">Cell membrane</location>
        <topology evidence="1">Multi-pass membrane protein</topology>
    </subcellularLocation>
</comment>
<dbReference type="PANTHER" id="PTHR43266:SF2">
    <property type="entry name" value="MAJOR FACILITATOR SUPERFAMILY (MFS) PROFILE DOMAIN-CONTAINING PROTEIN"/>
    <property type="match status" value="1"/>
</dbReference>
<evidence type="ECO:0008006" key="10">
    <source>
        <dbReference type="Google" id="ProtNLM"/>
    </source>
</evidence>
<evidence type="ECO:0000256" key="1">
    <source>
        <dbReference type="ARBA" id="ARBA00004651"/>
    </source>
</evidence>
<dbReference type="InterPro" id="IPR011701">
    <property type="entry name" value="MFS"/>
</dbReference>
<protein>
    <recommendedName>
        <fullName evidence="10">MFS transporter</fullName>
    </recommendedName>
</protein>
<evidence type="ECO:0000256" key="2">
    <source>
        <dbReference type="ARBA" id="ARBA00022448"/>
    </source>
</evidence>
<feature type="transmembrane region" description="Helical" evidence="7">
    <location>
        <begin position="152"/>
        <end position="170"/>
    </location>
</feature>
<keyword evidence="4 7" id="KW-0812">Transmembrane</keyword>
<feature type="transmembrane region" description="Helical" evidence="7">
    <location>
        <begin position="442"/>
        <end position="464"/>
    </location>
</feature>
<keyword evidence="3" id="KW-1003">Cell membrane</keyword>
<evidence type="ECO:0000313" key="9">
    <source>
        <dbReference type="Proteomes" id="UP000215027"/>
    </source>
</evidence>
<evidence type="ECO:0000256" key="4">
    <source>
        <dbReference type="ARBA" id="ARBA00022692"/>
    </source>
</evidence>
<feature type="transmembrane region" description="Helical" evidence="7">
    <location>
        <begin position="65"/>
        <end position="85"/>
    </location>
</feature>
<dbReference type="GO" id="GO:0022857">
    <property type="term" value="F:transmembrane transporter activity"/>
    <property type="evidence" value="ECO:0007669"/>
    <property type="project" value="InterPro"/>
</dbReference>
<dbReference type="RefSeq" id="WP_095042019.1">
    <property type="nucleotide sequence ID" value="NZ_LN890655.1"/>
</dbReference>
<accession>A0A160SY82</accession>
<evidence type="ECO:0000256" key="5">
    <source>
        <dbReference type="ARBA" id="ARBA00022989"/>
    </source>
</evidence>
<gene>
    <name evidence="8" type="ORF">CFX0092_A0523</name>
</gene>
<feature type="transmembrane region" description="Helical" evidence="7">
    <location>
        <begin position="97"/>
        <end position="116"/>
    </location>
</feature>
<dbReference type="OrthoDB" id="9774907at2"/>
<name>A0A160SY82_9CHLR</name>
<dbReference type="Gene3D" id="1.20.1250.20">
    <property type="entry name" value="MFS general substrate transporter like domains"/>
    <property type="match status" value="1"/>
</dbReference>
<organism evidence="8 9">
    <name type="scientific">Candidatus Promineifilum breve</name>
    <dbReference type="NCBI Taxonomy" id="1806508"/>
    <lineage>
        <taxon>Bacteria</taxon>
        <taxon>Bacillati</taxon>
        <taxon>Chloroflexota</taxon>
        <taxon>Ardenticatenia</taxon>
        <taxon>Candidatus Promineifilales</taxon>
        <taxon>Candidatus Promineifilaceae</taxon>
        <taxon>Candidatus Promineifilum</taxon>
    </lineage>
</organism>
<feature type="transmembrane region" description="Helical" evidence="7">
    <location>
        <begin position="275"/>
        <end position="301"/>
    </location>
</feature>
<dbReference type="Proteomes" id="UP000215027">
    <property type="component" value="Chromosome I"/>
</dbReference>
<evidence type="ECO:0000256" key="7">
    <source>
        <dbReference type="SAM" id="Phobius"/>
    </source>
</evidence>
<reference evidence="8" key="1">
    <citation type="submission" date="2016-01" db="EMBL/GenBank/DDBJ databases">
        <authorList>
            <person name="Mcilroy J.S."/>
            <person name="Karst M S."/>
            <person name="Albertsen M."/>
        </authorList>
    </citation>
    <scope>NUCLEOTIDE SEQUENCE</scope>
    <source>
        <strain evidence="8">Cfx-K</strain>
    </source>
</reference>
<evidence type="ECO:0000256" key="3">
    <source>
        <dbReference type="ARBA" id="ARBA00022475"/>
    </source>
</evidence>
<keyword evidence="2" id="KW-0813">Transport</keyword>
<feature type="transmembrane region" description="Helical" evidence="7">
    <location>
        <begin position="321"/>
        <end position="340"/>
    </location>
</feature>
<dbReference type="AlphaFoldDB" id="A0A160SY82"/>
<evidence type="ECO:0000313" key="8">
    <source>
        <dbReference type="EMBL" id="CUS02401.2"/>
    </source>
</evidence>
<dbReference type="EMBL" id="LN890655">
    <property type="protein sequence ID" value="CUS02401.2"/>
    <property type="molecule type" value="Genomic_DNA"/>
</dbReference>
<sequence>MARLSDVDRDTPHSRKPGFSSNEAGFSFFVSVAPATIARPSLLGHNSRRMNEYLELLRRNPNFRNLWLGSVISQFGDWFNVIASAEIITRLTDSGTALSFLFLARFLPLFVLSPIAGILADRLDRRRLMILSDVLRGLTVLGFLLVRDAGDIWYFYLLTVVQFSLSALFTPARGAVVANVVRPDELVAANALDSLTWSTMLALGAFTGGVVAALFGAEAAFLADSASFLLSAIFIARIVLPARAADPTGAHPPGDSPQRRFAVLDGFRYLWREPFILGIALAKAGGSLVWGAINVLEITYANDLFPLPNAGRLGIEDPGTATLGLIYIVSGLGTGLGPLVMRRWLGDAPRRLVFGISLGFVIMTAGTAWLAAVGGLGSLLLATVTRTLGTGTLWVFSAALLQTIVPDHYRGRVFAFEFAALTLTQAISILAAGFMLDTAGRPIQGVMGVMALVGAGVTGLWLWFHRASRQHVAKLETIRIVN</sequence>
<dbReference type="CDD" id="cd06173">
    <property type="entry name" value="MFS_MefA_like"/>
    <property type="match status" value="1"/>
</dbReference>